<name>A0A1M7JAZ8_9RHOB</name>
<evidence type="ECO:0000256" key="10">
    <source>
        <dbReference type="ARBA" id="ARBA00022967"/>
    </source>
</evidence>
<dbReference type="OrthoDB" id="9802264at2"/>
<dbReference type="GO" id="GO:0015833">
    <property type="term" value="P:peptide transport"/>
    <property type="evidence" value="ECO:0007669"/>
    <property type="project" value="InterPro"/>
</dbReference>
<comment type="subunit">
    <text evidence="2">The complex is composed of two ATP-binding proteins (GsiA), two transmembrane proteins (GsiC and GsiD) and a solute-binding protein (GsiB).</text>
</comment>
<evidence type="ECO:0000256" key="4">
    <source>
        <dbReference type="ARBA" id="ARBA00022475"/>
    </source>
</evidence>
<dbReference type="NCBIfam" id="NF007739">
    <property type="entry name" value="PRK10419.1"/>
    <property type="match status" value="2"/>
</dbReference>
<comment type="catalytic activity">
    <reaction evidence="16">
        <text>glutathione(out) + ATP + H2O = glutathione(in) + ADP + phosphate + H(+)</text>
        <dbReference type="Rhea" id="RHEA:29791"/>
        <dbReference type="ChEBI" id="CHEBI:15377"/>
        <dbReference type="ChEBI" id="CHEBI:15378"/>
        <dbReference type="ChEBI" id="CHEBI:30616"/>
        <dbReference type="ChEBI" id="CHEBI:43474"/>
        <dbReference type="ChEBI" id="CHEBI:57925"/>
        <dbReference type="ChEBI" id="CHEBI:456216"/>
        <dbReference type="EC" id="7.4.2.10"/>
    </reaction>
</comment>
<keyword evidence="5" id="KW-0997">Cell inner membrane</keyword>
<feature type="compositionally biased region" description="Basic and acidic residues" evidence="17">
    <location>
        <begin position="558"/>
        <end position="575"/>
    </location>
</feature>
<dbReference type="Pfam" id="PF08352">
    <property type="entry name" value="oligo_HPY"/>
    <property type="match status" value="2"/>
</dbReference>
<dbReference type="InterPro" id="IPR017871">
    <property type="entry name" value="ABC_transporter-like_CS"/>
</dbReference>
<keyword evidence="3" id="KW-0813">Transport</keyword>
<dbReference type="InterPro" id="IPR013563">
    <property type="entry name" value="Oligopep_ABC_C"/>
</dbReference>
<dbReference type="AlphaFoldDB" id="A0A1M7JAZ8"/>
<keyword evidence="8" id="KW-0378">Hydrolase</keyword>
<comment type="subcellular location">
    <subcellularLocation>
        <location evidence="1">Cell inner membrane</location>
        <topology evidence="1">Peripheral membrane protein</topology>
    </subcellularLocation>
</comment>
<dbReference type="GO" id="GO:0005886">
    <property type="term" value="C:plasma membrane"/>
    <property type="evidence" value="ECO:0007669"/>
    <property type="project" value="UniProtKB-SubCell"/>
</dbReference>
<evidence type="ECO:0000259" key="18">
    <source>
        <dbReference type="PROSITE" id="PS50893"/>
    </source>
</evidence>
<evidence type="ECO:0000256" key="1">
    <source>
        <dbReference type="ARBA" id="ARBA00004417"/>
    </source>
</evidence>
<keyword evidence="7" id="KW-0547">Nucleotide-binding</keyword>
<feature type="domain" description="ABC transporter" evidence="18">
    <location>
        <begin position="6"/>
        <end position="256"/>
    </location>
</feature>
<dbReference type="GO" id="GO:0005524">
    <property type="term" value="F:ATP binding"/>
    <property type="evidence" value="ECO:0007669"/>
    <property type="project" value="UniProtKB-KW"/>
</dbReference>
<sequence length="611" mass="66962">MTSPILSVQNLHTSFRTDDGWTEVLRDISFDISARETLAVVGESGSGKSVTALSVMGLHPRQSVRHSGRIEFLGRNLLELPEDRMRAIRGNEIAMIFQEPMTSLNPVLPIGAQLVEAIRLHRDISRDDARREAVQLLEKVRIPAAASRLSDYPHNYSGGMRQRVMIAMALACQPRLLIADEPTTALDVTIQAQIIDLIKTLQDEEGMGVMFITHDMGVVAEVADRTLVMLRGDVVECDRTTRVFRQPGSNYTRSLLAAVPRLGSMAGRPRPAYFPTIDPETGQAGPDAQTAPPPAAPRPVLEVQNLSTRFDVRKGMLGRLVGRVHAVENVSFSLNAGETLSIVGESGCGKSTTGRSILGLAAPTRGRILLDGAELTGTSRAEMKRQRQNLQMIFQDPFASLNPRIRIGESIAEPMIVNGIAGRAEARDRVAALLAEVGLSPDMMNRFPHEFSGGQRQRICIARALSVQPKVIVADEAVSALDVSVKAQVVNLMLRLQERLGLAYLFISHDMAVVERVSHRVAVMFLGEIVEIGPRAAIFANPQHPYTRRLLAAVPIPDPERRGSKRRLPELEIRSPLRPPGHIPPPRSYRECAPGHLVMEPSEDWALLGAA</sequence>
<evidence type="ECO:0000256" key="17">
    <source>
        <dbReference type="SAM" id="MobiDB-lite"/>
    </source>
</evidence>
<dbReference type="STRING" id="53463.SAMN05444389_11145"/>
<dbReference type="SMART" id="SM00382">
    <property type="entry name" value="AAA"/>
    <property type="match status" value="2"/>
</dbReference>
<dbReference type="EMBL" id="FRCK01000011">
    <property type="protein sequence ID" value="SHM50270.1"/>
    <property type="molecule type" value="Genomic_DNA"/>
</dbReference>
<dbReference type="Pfam" id="PF00005">
    <property type="entry name" value="ABC_tran"/>
    <property type="match status" value="2"/>
</dbReference>
<gene>
    <name evidence="19" type="ORF">SAMN05444389_11145</name>
</gene>
<keyword evidence="20" id="KW-1185">Reference proteome</keyword>
<dbReference type="InterPro" id="IPR003439">
    <property type="entry name" value="ABC_transporter-like_ATP-bd"/>
</dbReference>
<dbReference type="InterPro" id="IPR003593">
    <property type="entry name" value="AAA+_ATPase"/>
</dbReference>
<evidence type="ECO:0000256" key="3">
    <source>
        <dbReference type="ARBA" id="ARBA00022448"/>
    </source>
</evidence>
<dbReference type="PROSITE" id="PS50893">
    <property type="entry name" value="ABC_TRANSPORTER_2"/>
    <property type="match status" value="2"/>
</dbReference>
<feature type="domain" description="ABC transporter" evidence="18">
    <location>
        <begin position="301"/>
        <end position="551"/>
    </location>
</feature>
<dbReference type="PANTHER" id="PTHR43776:SF15">
    <property type="entry name" value="GLUTATHIONE IMPORT ATP-BINDING PROTEIN GSIA"/>
    <property type="match status" value="1"/>
</dbReference>
<evidence type="ECO:0000256" key="16">
    <source>
        <dbReference type="ARBA" id="ARBA00047640"/>
    </source>
</evidence>
<dbReference type="NCBIfam" id="NF008453">
    <property type="entry name" value="PRK11308.1"/>
    <property type="match status" value="2"/>
</dbReference>
<evidence type="ECO:0000256" key="2">
    <source>
        <dbReference type="ARBA" id="ARBA00011469"/>
    </source>
</evidence>
<dbReference type="PROSITE" id="PS00211">
    <property type="entry name" value="ABC_TRANSPORTER_1"/>
    <property type="match status" value="2"/>
</dbReference>
<dbReference type="Proteomes" id="UP000184444">
    <property type="component" value="Unassembled WGS sequence"/>
</dbReference>
<evidence type="ECO:0000256" key="11">
    <source>
        <dbReference type="ARBA" id="ARBA00023136"/>
    </source>
</evidence>
<evidence type="ECO:0000256" key="9">
    <source>
        <dbReference type="ARBA" id="ARBA00022840"/>
    </source>
</evidence>
<keyword evidence="9 19" id="KW-0067">ATP-binding</keyword>
<accession>A0A1M7JAZ8</accession>
<dbReference type="FunFam" id="3.40.50.300:FF:000016">
    <property type="entry name" value="Oligopeptide ABC transporter ATP-binding component"/>
    <property type="match status" value="2"/>
</dbReference>
<evidence type="ECO:0000256" key="12">
    <source>
        <dbReference type="ARBA" id="ARBA00037530"/>
    </source>
</evidence>
<comment type="function">
    <text evidence="12">Part of the ABC transporter complex GsiABCD involved in glutathione import. Responsible for energy coupling to the transport system.</text>
</comment>
<dbReference type="EC" id="7.4.2.10" evidence="14"/>
<dbReference type="RefSeq" id="WP_073068160.1">
    <property type="nucleotide sequence ID" value="NZ_FRCK01000011.1"/>
</dbReference>
<keyword evidence="6" id="KW-0677">Repeat</keyword>
<evidence type="ECO:0000256" key="8">
    <source>
        <dbReference type="ARBA" id="ARBA00022801"/>
    </source>
</evidence>
<feature type="compositionally biased region" description="Pro residues" evidence="17">
    <location>
        <begin position="577"/>
        <end position="587"/>
    </location>
</feature>
<dbReference type="SUPFAM" id="SSF52540">
    <property type="entry name" value="P-loop containing nucleoside triphosphate hydrolases"/>
    <property type="match status" value="2"/>
</dbReference>
<organism evidence="19 20">
    <name type="scientific">Paracoccus solventivorans</name>
    <dbReference type="NCBI Taxonomy" id="53463"/>
    <lineage>
        <taxon>Bacteria</taxon>
        <taxon>Pseudomonadati</taxon>
        <taxon>Pseudomonadota</taxon>
        <taxon>Alphaproteobacteria</taxon>
        <taxon>Rhodobacterales</taxon>
        <taxon>Paracoccaceae</taxon>
        <taxon>Paracoccus</taxon>
    </lineage>
</organism>
<evidence type="ECO:0000313" key="19">
    <source>
        <dbReference type="EMBL" id="SHM50270.1"/>
    </source>
</evidence>
<dbReference type="InterPro" id="IPR050319">
    <property type="entry name" value="ABC_transp_ATP-bind"/>
</dbReference>
<evidence type="ECO:0000256" key="14">
    <source>
        <dbReference type="ARBA" id="ARBA00039050"/>
    </source>
</evidence>
<keyword evidence="11" id="KW-0472">Membrane</keyword>
<dbReference type="Gene3D" id="3.40.50.300">
    <property type="entry name" value="P-loop containing nucleotide triphosphate hydrolases"/>
    <property type="match status" value="2"/>
</dbReference>
<keyword evidence="4" id="KW-1003">Cell membrane</keyword>
<evidence type="ECO:0000256" key="5">
    <source>
        <dbReference type="ARBA" id="ARBA00022519"/>
    </source>
</evidence>
<dbReference type="InterPro" id="IPR027417">
    <property type="entry name" value="P-loop_NTPase"/>
</dbReference>
<protein>
    <recommendedName>
        <fullName evidence="15">Glutathione import ATP-binding protein GsiA</fullName>
        <ecNumber evidence="14">7.4.2.10</ecNumber>
    </recommendedName>
</protein>
<evidence type="ECO:0000256" key="6">
    <source>
        <dbReference type="ARBA" id="ARBA00022737"/>
    </source>
</evidence>
<feature type="region of interest" description="Disordered" evidence="17">
    <location>
        <begin position="558"/>
        <end position="587"/>
    </location>
</feature>
<keyword evidence="10" id="KW-1278">Translocase</keyword>
<reference evidence="20" key="1">
    <citation type="submission" date="2016-11" db="EMBL/GenBank/DDBJ databases">
        <authorList>
            <person name="Varghese N."/>
            <person name="Submissions S."/>
        </authorList>
    </citation>
    <scope>NUCLEOTIDE SEQUENCE [LARGE SCALE GENOMIC DNA]</scope>
    <source>
        <strain evidence="20">DSM 6637</strain>
    </source>
</reference>
<evidence type="ECO:0000256" key="13">
    <source>
        <dbReference type="ARBA" id="ARBA00038416"/>
    </source>
</evidence>
<proteinExistence type="inferred from homology"/>
<dbReference type="GO" id="GO:0016887">
    <property type="term" value="F:ATP hydrolysis activity"/>
    <property type="evidence" value="ECO:0007669"/>
    <property type="project" value="InterPro"/>
</dbReference>
<evidence type="ECO:0000256" key="7">
    <source>
        <dbReference type="ARBA" id="ARBA00022741"/>
    </source>
</evidence>
<comment type="similarity">
    <text evidence="13">Belongs to the ABC transporter superfamily. Glutathione importer (TC 3.A.1.5.11) family.</text>
</comment>
<evidence type="ECO:0000256" key="15">
    <source>
        <dbReference type="ARBA" id="ARBA00041187"/>
    </source>
</evidence>
<feature type="region of interest" description="Disordered" evidence="17">
    <location>
        <begin position="273"/>
        <end position="298"/>
    </location>
</feature>
<dbReference type="GO" id="GO:0055085">
    <property type="term" value="P:transmembrane transport"/>
    <property type="evidence" value="ECO:0007669"/>
    <property type="project" value="UniProtKB-ARBA"/>
</dbReference>
<dbReference type="CDD" id="cd03257">
    <property type="entry name" value="ABC_NikE_OppD_transporters"/>
    <property type="match status" value="2"/>
</dbReference>
<dbReference type="PANTHER" id="PTHR43776">
    <property type="entry name" value="TRANSPORT ATP-BINDING PROTEIN"/>
    <property type="match status" value="1"/>
</dbReference>
<evidence type="ECO:0000313" key="20">
    <source>
        <dbReference type="Proteomes" id="UP000184444"/>
    </source>
</evidence>